<keyword evidence="3" id="KW-1185">Reference proteome</keyword>
<gene>
    <name evidence="2" type="ORF">ACFSW5_22700</name>
</gene>
<protein>
    <submittedName>
        <fullName evidence="2">Uncharacterized protein</fullName>
    </submittedName>
</protein>
<dbReference type="RefSeq" id="WP_379278416.1">
    <property type="nucleotide sequence ID" value="NZ_JBHUGT010000007.1"/>
</dbReference>
<reference evidence="3" key="1">
    <citation type="journal article" date="2019" name="Int. J. Syst. Evol. Microbiol.">
        <title>The Global Catalogue of Microorganisms (GCM) 10K type strain sequencing project: providing services to taxonomists for standard genome sequencing and annotation.</title>
        <authorList>
            <consortium name="The Broad Institute Genomics Platform"/>
            <consortium name="The Broad Institute Genome Sequencing Center for Infectious Disease"/>
            <person name="Wu L."/>
            <person name="Ma J."/>
        </authorList>
    </citation>
    <scope>NUCLEOTIDE SEQUENCE [LARGE SCALE GENOMIC DNA]</scope>
    <source>
        <strain evidence="3">TISTR 1827</strain>
    </source>
</reference>
<keyword evidence="1" id="KW-1133">Transmembrane helix</keyword>
<keyword evidence="1" id="KW-0472">Membrane</keyword>
<feature type="transmembrane region" description="Helical" evidence="1">
    <location>
        <begin position="12"/>
        <end position="34"/>
    </location>
</feature>
<evidence type="ECO:0000256" key="1">
    <source>
        <dbReference type="SAM" id="Phobius"/>
    </source>
</evidence>
<sequence length="124" mass="14760">MIKDYLFNEQVRAIDVIFLSLLTSFVLWIVTSIFKKVQSIFSSILKKVQNHIIFLYKIIVKKKMNVSKYIEIEKRLEAGGKLKWYEKKAYFKAHEEISKGIVEFKKTLSNIKIKMPKLRENQED</sequence>
<evidence type="ECO:0000313" key="3">
    <source>
        <dbReference type="Proteomes" id="UP001597493"/>
    </source>
</evidence>
<evidence type="ECO:0000313" key="2">
    <source>
        <dbReference type="EMBL" id="MFD2663072.1"/>
    </source>
</evidence>
<dbReference type="Proteomes" id="UP001597493">
    <property type="component" value="Unassembled WGS sequence"/>
</dbReference>
<name>A0ABW5R2X8_9BACL</name>
<proteinExistence type="predicted"/>
<comment type="caution">
    <text evidence="2">The sequence shown here is derived from an EMBL/GenBank/DDBJ whole genome shotgun (WGS) entry which is preliminary data.</text>
</comment>
<keyword evidence="1" id="KW-0812">Transmembrane</keyword>
<accession>A0ABW5R2X8</accession>
<organism evidence="2 3">
    <name type="scientific">Paenibacillus thailandensis</name>
    <dbReference type="NCBI Taxonomy" id="393250"/>
    <lineage>
        <taxon>Bacteria</taxon>
        <taxon>Bacillati</taxon>
        <taxon>Bacillota</taxon>
        <taxon>Bacilli</taxon>
        <taxon>Bacillales</taxon>
        <taxon>Paenibacillaceae</taxon>
        <taxon>Paenibacillus</taxon>
    </lineage>
</organism>
<dbReference type="EMBL" id="JBHUMY010000038">
    <property type="protein sequence ID" value="MFD2663072.1"/>
    <property type="molecule type" value="Genomic_DNA"/>
</dbReference>